<dbReference type="Proteomes" id="UP001500449">
    <property type="component" value="Unassembled WGS sequence"/>
</dbReference>
<keyword evidence="4" id="KW-1185">Reference proteome</keyword>
<feature type="domain" description="MaoC-like" evidence="2">
    <location>
        <begin position="13"/>
        <end position="92"/>
    </location>
</feature>
<gene>
    <name evidence="3" type="ORF">GCM10009836_56520</name>
</gene>
<sequence>MTFTLPAPRTYGPLTRTDFVRYQGASGDMNPLHHDEEFCRARDLPMPMGPGMLGAGVLAGWLVGVVPPASVRRYRVRFEGPVWPGDSLTCVATAIREYDEDGRGMLDLELVCRRQTGDTAIRGWATCVREDPA</sequence>
<organism evidence="3 4">
    <name type="scientific">Pseudonocardia ailaonensis</name>
    <dbReference type="NCBI Taxonomy" id="367279"/>
    <lineage>
        <taxon>Bacteria</taxon>
        <taxon>Bacillati</taxon>
        <taxon>Actinomycetota</taxon>
        <taxon>Actinomycetes</taxon>
        <taxon>Pseudonocardiales</taxon>
        <taxon>Pseudonocardiaceae</taxon>
        <taxon>Pseudonocardia</taxon>
    </lineage>
</organism>
<comment type="similarity">
    <text evidence="1">Belongs to the enoyl-CoA hydratase/isomerase family.</text>
</comment>
<dbReference type="RefSeq" id="WP_344423643.1">
    <property type="nucleotide sequence ID" value="NZ_BAAAQK010000023.1"/>
</dbReference>
<evidence type="ECO:0000259" key="2">
    <source>
        <dbReference type="Pfam" id="PF01575"/>
    </source>
</evidence>
<comment type="caution">
    <text evidence="3">The sequence shown here is derived from an EMBL/GenBank/DDBJ whole genome shotgun (WGS) entry which is preliminary data.</text>
</comment>
<evidence type="ECO:0000313" key="3">
    <source>
        <dbReference type="EMBL" id="GAA1868701.1"/>
    </source>
</evidence>
<evidence type="ECO:0000256" key="1">
    <source>
        <dbReference type="ARBA" id="ARBA00005254"/>
    </source>
</evidence>
<proteinExistence type="inferred from homology"/>
<name>A0ABN2NIV3_9PSEU</name>
<dbReference type="Gene3D" id="3.10.129.10">
    <property type="entry name" value="Hotdog Thioesterase"/>
    <property type="match status" value="1"/>
</dbReference>
<dbReference type="Pfam" id="PF01575">
    <property type="entry name" value="MaoC_dehydratas"/>
    <property type="match status" value="1"/>
</dbReference>
<dbReference type="InterPro" id="IPR002539">
    <property type="entry name" value="MaoC-like_dom"/>
</dbReference>
<accession>A0ABN2NIV3</accession>
<evidence type="ECO:0000313" key="4">
    <source>
        <dbReference type="Proteomes" id="UP001500449"/>
    </source>
</evidence>
<dbReference type="InterPro" id="IPR029069">
    <property type="entry name" value="HotDog_dom_sf"/>
</dbReference>
<reference evidence="3 4" key="1">
    <citation type="journal article" date="2019" name="Int. J. Syst. Evol. Microbiol.">
        <title>The Global Catalogue of Microorganisms (GCM) 10K type strain sequencing project: providing services to taxonomists for standard genome sequencing and annotation.</title>
        <authorList>
            <consortium name="The Broad Institute Genomics Platform"/>
            <consortium name="The Broad Institute Genome Sequencing Center for Infectious Disease"/>
            <person name="Wu L."/>
            <person name="Ma J."/>
        </authorList>
    </citation>
    <scope>NUCLEOTIDE SEQUENCE [LARGE SCALE GENOMIC DNA]</scope>
    <source>
        <strain evidence="3 4">JCM 16009</strain>
    </source>
</reference>
<dbReference type="SUPFAM" id="SSF54637">
    <property type="entry name" value="Thioesterase/thiol ester dehydrase-isomerase"/>
    <property type="match status" value="1"/>
</dbReference>
<protein>
    <submittedName>
        <fullName evidence="3">Dihydroxy-acid dehydratase</fullName>
    </submittedName>
</protein>
<dbReference type="EMBL" id="BAAAQK010000023">
    <property type="protein sequence ID" value="GAA1868701.1"/>
    <property type="molecule type" value="Genomic_DNA"/>
</dbReference>